<evidence type="ECO:0000313" key="2">
    <source>
        <dbReference type="EMBL" id="PSU46459.1"/>
    </source>
</evidence>
<name>A0A2T3JC83_9GAMM</name>
<feature type="domain" description="Putative DNA-binding" evidence="1">
    <location>
        <begin position="14"/>
        <end position="101"/>
    </location>
</feature>
<dbReference type="Gene3D" id="1.10.150.690">
    <property type="entry name" value="DUF2063"/>
    <property type="match status" value="1"/>
</dbReference>
<keyword evidence="3" id="KW-1185">Reference proteome</keyword>
<dbReference type="EMBL" id="PYMJ01000021">
    <property type="protein sequence ID" value="PSU46459.1"/>
    <property type="molecule type" value="Genomic_DNA"/>
</dbReference>
<evidence type="ECO:0000259" key="1">
    <source>
        <dbReference type="Pfam" id="PF09836"/>
    </source>
</evidence>
<dbReference type="Proteomes" id="UP000240987">
    <property type="component" value="Unassembled WGS sequence"/>
</dbReference>
<gene>
    <name evidence="2" type="ORF">C9J12_18455</name>
</gene>
<reference evidence="2 3" key="1">
    <citation type="submission" date="2018-01" db="EMBL/GenBank/DDBJ databases">
        <title>Whole genome sequencing of Histamine producing bacteria.</title>
        <authorList>
            <person name="Butler K."/>
        </authorList>
    </citation>
    <scope>NUCLEOTIDE SEQUENCE [LARGE SCALE GENOMIC DNA]</scope>
    <source>
        <strain evidence="2 3">JCM 12947</strain>
    </source>
</reference>
<dbReference type="InterPro" id="IPR018640">
    <property type="entry name" value="DUF2063"/>
</dbReference>
<protein>
    <submittedName>
        <fullName evidence="2">DUF2063 domain-containing protein</fullName>
    </submittedName>
</protein>
<accession>A0A2T3JC83</accession>
<dbReference type="RefSeq" id="WP_107244049.1">
    <property type="nucleotide sequence ID" value="NZ_PYMJ01000021.1"/>
</dbReference>
<dbReference type="Pfam" id="PF09836">
    <property type="entry name" value="DUF2063"/>
    <property type="match status" value="1"/>
</dbReference>
<sequence>MDKSQPPSRSLHDLQKAFSDALHYQESDVANQIARGQFPADQLIQIYRNNFIISLSEILEATYPAVKAVVGDECFSQLARQYVLSHPLEQGDVSHYGAGLDDAITHTTELHQAVPYLADLAALEWCVDRANHQPAIHSSFPLHKLQGLAESDFSSLQFEVPHLTLCFDSSYAVVTLWQMVTNNNFEEFDINQPESAIIQHRTKQILVMNTNRAATALVNLSQQQKTLDNADDTMLAMLSELVQQHIFSDVHCQPKGINDAEFHSRYR</sequence>
<comment type="caution">
    <text evidence="2">The sequence shown here is derived from an EMBL/GenBank/DDBJ whole genome shotgun (WGS) entry which is preliminary data.</text>
</comment>
<dbReference type="InterPro" id="IPR044922">
    <property type="entry name" value="DUF2063_N_sf"/>
</dbReference>
<evidence type="ECO:0000313" key="3">
    <source>
        <dbReference type="Proteomes" id="UP000240987"/>
    </source>
</evidence>
<organism evidence="2 3">
    <name type="scientific">Photobacterium frigidiphilum</name>
    <dbReference type="NCBI Taxonomy" id="264736"/>
    <lineage>
        <taxon>Bacteria</taxon>
        <taxon>Pseudomonadati</taxon>
        <taxon>Pseudomonadota</taxon>
        <taxon>Gammaproteobacteria</taxon>
        <taxon>Vibrionales</taxon>
        <taxon>Vibrionaceae</taxon>
        <taxon>Photobacterium</taxon>
    </lineage>
</organism>
<proteinExistence type="predicted"/>
<dbReference type="OrthoDB" id="4146344at2"/>
<dbReference type="AlphaFoldDB" id="A0A2T3JC83"/>